<proteinExistence type="predicted"/>
<evidence type="ECO:0000313" key="1">
    <source>
        <dbReference type="EMBL" id="SDH95690.1"/>
    </source>
</evidence>
<protein>
    <submittedName>
        <fullName evidence="1">Uncharacterized protein</fullName>
    </submittedName>
</protein>
<reference evidence="1 2" key="1">
    <citation type="submission" date="2016-10" db="EMBL/GenBank/DDBJ databases">
        <authorList>
            <person name="de Groot N.N."/>
        </authorList>
    </citation>
    <scope>NUCLEOTIDE SEQUENCE [LARGE SCALE GENOMIC DNA]</scope>
    <source>
        <strain evidence="1 2">NLAE-zl-C57</strain>
    </source>
</reference>
<accession>A0A1G8GN05</accession>
<dbReference type="Proteomes" id="UP000181870">
    <property type="component" value="Unassembled WGS sequence"/>
</dbReference>
<name>A0A1G8GN05_BACOV</name>
<sequence>MQKSYANRAMNDLHTLNKIFILIFELIIETNKHEL</sequence>
<dbReference type="AlphaFoldDB" id="A0A1G8GN05"/>
<gene>
    <name evidence="1" type="ORF">SAMN05192582_101915</name>
</gene>
<evidence type="ECO:0000313" key="2">
    <source>
        <dbReference type="Proteomes" id="UP000181870"/>
    </source>
</evidence>
<dbReference type="EMBL" id="FNDO01000019">
    <property type="protein sequence ID" value="SDH95690.1"/>
    <property type="molecule type" value="Genomic_DNA"/>
</dbReference>
<organism evidence="1 2">
    <name type="scientific">Bacteroides ovatus</name>
    <dbReference type="NCBI Taxonomy" id="28116"/>
    <lineage>
        <taxon>Bacteria</taxon>
        <taxon>Pseudomonadati</taxon>
        <taxon>Bacteroidota</taxon>
        <taxon>Bacteroidia</taxon>
        <taxon>Bacteroidales</taxon>
        <taxon>Bacteroidaceae</taxon>
        <taxon>Bacteroides</taxon>
    </lineage>
</organism>